<sequence>MSRDIKMVNIEVSSKIHLVGSVEEEEVFVVIPEKKIILAKKKEQKPQKKSKFFKKHKKTIDINKVKRNYIF</sequence>
<proteinExistence type="predicted"/>
<dbReference type="AlphaFoldDB" id="A0A0F9KVN7"/>
<reference evidence="1" key="1">
    <citation type="journal article" date="2015" name="Nature">
        <title>Complex archaea that bridge the gap between prokaryotes and eukaryotes.</title>
        <authorList>
            <person name="Spang A."/>
            <person name="Saw J.H."/>
            <person name="Jorgensen S.L."/>
            <person name="Zaremba-Niedzwiedzka K."/>
            <person name="Martijn J."/>
            <person name="Lind A.E."/>
            <person name="van Eijk R."/>
            <person name="Schleper C."/>
            <person name="Guy L."/>
            <person name="Ettema T.J."/>
        </authorList>
    </citation>
    <scope>NUCLEOTIDE SEQUENCE</scope>
</reference>
<dbReference type="EMBL" id="LAZR01007264">
    <property type="protein sequence ID" value="KKM86394.1"/>
    <property type="molecule type" value="Genomic_DNA"/>
</dbReference>
<organism evidence="1">
    <name type="scientific">marine sediment metagenome</name>
    <dbReference type="NCBI Taxonomy" id="412755"/>
    <lineage>
        <taxon>unclassified sequences</taxon>
        <taxon>metagenomes</taxon>
        <taxon>ecological metagenomes</taxon>
    </lineage>
</organism>
<evidence type="ECO:0000313" key="1">
    <source>
        <dbReference type="EMBL" id="KKM86394.1"/>
    </source>
</evidence>
<protein>
    <submittedName>
        <fullName evidence="1">Uncharacterized protein</fullName>
    </submittedName>
</protein>
<accession>A0A0F9KVN7</accession>
<gene>
    <name evidence="1" type="ORF">LCGC14_1279400</name>
</gene>
<name>A0A0F9KVN7_9ZZZZ</name>
<comment type="caution">
    <text evidence="1">The sequence shown here is derived from an EMBL/GenBank/DDBJ whole genome shotgun (WGS) entry which is preliminary data.</text>
</comment>